<name>A0A502C2P7_9SPHN</name>
<evidence type="ECO:0000313" key="2">
    <source>
        <dbReference type="EMBL" id="TPG06016.1"/>
    </source>
</evidence>
<sequence length="309" mass="33723">MKEATFDYQTDRFPRLVAFWNASWRGIDVQQWAGLLLSGAILLAVGLQLGRGGLTALVESPPRRPAFWVVFGLLYALPSACEWLIFRRLWRLPLSGFVALLRKQVANELVLGYSGDVQFYLWARGNLKMANSPFGAVKDVAILSAVAGNALTVILMILIWPLLTEAVAGPLARTFAWSVGMIAVTSLVLFGIRRRLFSLGRRDLLFVFAVHLGRILGCLASLAILAHLMLPHVAVGWLLVLVTLRMMLSRLPLLPAKDVVFAGLVAILFGPEAQIVLVMALIGSLIIATQLVVGLVTALPVFTSPRSFA</sequence>
<evidence type="ECO:0000256" key="1">
    <source>
        <dbReference type="SAM" id="Phobius"/>
    </source>
</evidence>
<proteinExistence type="predicted"/>
<accession>A0A502C2P7</accession>
<keyword evidence="1" id="KW-1133">Transmembrane helix</keyword>
<comment type="caution">
    <text evidence="2">The sequence shown here is derived from an EMBL/GenBank/DDBJ whole genome shotgun (WGS) entry which is preliminary data.</text>
</comment>
<organism evidence="2 3">
    <name type="scientific">Sphingomonas oligophenolica</name>
    <dbReference type="NCBI Taxonomy" id="301154"/>
    <lineage>
        <taxon>Bacteria</taxon>
        <taxon>Pseudomonadati</taxon>
        <taxon>Pseudomonadota</taxon>
        <taxon>Alphaproteobacteria</taxon>
        <taxon>Sphingomonadales</taxon>
        <taxon>Sphingomonadaceae</taxon>
        <taxon>Sphingomonas</taxon>
    </lineage>
</organism>
<gene>
    <name evidence="2" type="ORF">EAH84_14975</name>
</gene>
<feature type="transmembrane region" description="Helical" evidence="1">
    <location>
        <begin position="32"/>
        <end position="54"/>
    </location>
</feature>
<protein>
    <recommendedName>
        <fullName evidence="4">Flippase-like domain-containing protein</fullName>
    </recommendedName>
</protein>
<feature type="transmembrane region" description="Helical" evidence="1">
    <location>
        <begin position="140"/>
        <end position="163"/>
    </location>
</feature>
<keyword evidence="1" id="KW-0472">Membrane</keyword>
<dbReference type="Proteomes" id="UP000318413">
    <property type="component" value="Unassembled WGS sequence"/>
</dbReference>
<evidence type="ECO:0000313" key="3">
    <source>
        <dbReference type="Proteomes" id="UP000318413"/>
    </source>
</evidence>
<feature type="transmembrane region" description="Helical" evidence="1">
    <location>
        <begin position="66"/>
        <end position="86"/>
    </location>
</feature>
<dbReference type="RefSeq" id="WP_140872794.1">
    <property type="nucleotide sequence ID" value="NZ_RCZK01000023.1"/>
</dbReference>
<keyword evidence="1" id="KW-0812">Transmembrane</keyword>
<feature type="transmembrane region" description="Helical" evidence="1">
    <location>
        <begin position="175"/>
        <end position="192"/>
    </location>
</feature>
<dbReference type="AlphaFoldDB" id="A0A502C2P7"/>
<reference evidence="2 3" key="1">
    <citation type="journal article" date="2019" name="Environ. Microbiol.">
        <title>Species interactions and distinct microbial communities in high Arctic permafrost affected cryosols are associated with the CH4 and CO2 gas fluxes.</title>
        <authorList>
            <person name="Altshuler I."/>
            <person name="Hamel J."/>
            <person name="Turney S."/>
            <person name="Magnuson E."/>
            <person name="Levesque R."/>
            <person name="Greer C."/>
            <person name="Whyte L.G."/>
        </authorList>
    </citation>
    <scope>NUCLEOTIDE SEQUENCE [LARGE SCALE GENOMIC DNA]</scope>
    <source>
        <strain evidence="2 3">S5.1</strain>
    </source>
</reference>
<dbReference type="EMBL" id="RCZK01000023">
    <property type="protein sequence ID" value="TPG06016.1"/>
    <property type="molecule type" value="Genomic_DNA"/>
</dbReference>
<evidence type="ECO:0008006" key="4">
    <source>
        <dbReference type="Google" id="ProtNLM"/>
    </source>
</evidence>
<dbReference type="OrthoDB" id="7184927at2"/>
<feature type="transmembrane region" description="Helical" evidence="1">
    <location>
        <begin position="285"/>
        <end position="303"/>
    </location>
</feature>
<keyword evidence="3" id="KW-1185">Reference proteome</keyword>
<feature type="transmembrane region" description="Helical" evidence="1">
    <location>
        <begin position="204"/>
        <end position="224"/>
    </location>
</feature>